<dbReference type="KEGG" id="smax:FJR03_05650"/>
<accession>A0A7M1AV03</accession>
<name>A0A7M1AV03_9BACT</name>
<dbReference type="InterPro" id="IPR010744">
    <property type="entry name" value="Phage_CI_N"/>
</dbReference>
<dbReference type="InterPro" id="IPR010982">
    <property type="entry name" value="Lambda_DNA-bd_dom_sf"/>
</dbReference>
<dbReference type="Pfam" id="PF19663">
    <property type="entry name" value="DUF6166"/>
    <property type="match status" value="1"/>
</dbReference>
<sequence>MAITMNNHVFKGHRTLLGNKFVTYGELELPTRYEQYQQSKNGFDWGNQSKGAMQLAFSMLAQLSNEELAETYAQQYTKDIVRGLNTRDWVISASEVLQWIEKNCTDFKNSETKTKKTASVKKPVKNSTKKQTKQKSNIVKDICKELNITQKQLAEILEVPEGTVSSWAVKNEIPRLGKKAIEFYIANQKNQKIVDSYKNFINLLQEL</sequence>
<dbReference type="PROSITE" id="PS50943">
    <property type="entry name" value="HTH_CROC1"/>
    <property type="match status" value="1"/>
</dbReference>
<evidence type="ECO:0000313" key="2">
    <source>
        <dbReference type="EMBL" id="QOP41254.1"/>
    </source>
</evidence>
<dbReference type="CDD" id="cd00093">
    <property type="entry name" value="HTH_XRE"/>
    <property type="match status" value="1"/>
</dbReference>
<dbReference type="SUPFAM" id="SSF47413">
    <property type="entry name" value="lambda repressor-like DNA-binding domains"/>
    <property type="match status" value="1"/>
</dbReference>
<dbReference type="AlphaFoldDB" id="A0A7M1AV03"/>
<reference evidence="2 3" key="1">
    <citation type="submission" date="2019-06" db="EMBL/GenBank/DDBJ databases">
        <title>Sulfurimonas gotlandica sp. nov., a chemoautotrophic and psychrotolerant epsilonproteobacterium isolated from a pelagic redoxcline, and an emended description of the genus Sulfurimonas.</title>
        <authorList>
            <person name="Wang S."/>
            <person name="Jiang L."/>
            <person name="Shao Z."/>
        </authorList>
    </citation>
    <scope>NUCLEOTIDE SEQUENCE [LARGE SCALE GENOMIC DNA]</scope>
    <source>
        <strain evidence="2 3">B2</strain>
    </source>
</reference>
<protein>
    <submittedName>
        <fullName evidence="2">Helix-turn-helix transcriptional regulator</fullName>
    </submittedName>
</protein>
<dbReference type="RefSeq" id="WP_193114672.1">
    <property type="nucleotide sequence ID" value="NZ_CP041165.1"/>
</dbReference>
<dbReference type="Pfam" id="PF07022">
    <property type="entry name" value="Phage_CI_repr"/>
    <property type="match status" value="1"/>
</dbReference>
<proteinExistence type="predicted"/>
<dbReference type="GO" id="GO:0003677">
    <property type="term" value="F:DNA binding"/>
    <property type="evidence" value="ECO:0007669"/>
    <property type="project" value="InterPro"/>
</dbReference>
<dbReference type="EMBL" id="CP041165">
    <property type="protein sequence ID" value="QOP41254.1"/>
    <property type="molecule type" value="Genomic_DNA"/>
</dbReference>
<evidence type="ECO:0000259" key="1">
    <source>
        <dbReference type="PROSITE" id="PS50943"/>
    </source>
</evidence>
<dbReference type="InterPro" id="IPR001387">
    <property type="entry name" value="Cro/C1-type_HTH"/>
</dbReference>
<feature type="domain" description="HTH cro/C1-type" evidence="1">
    <location>
        <begin position="139"/>
        <end position="167"/>
    </location>
</feature>
<evidence type="ECO:0000313" key="3">
    <source>
        <dbReference type="Proteomes" id="UP000593910"/>
    </source>
</evidence>
<dbReference type="InterPro" id="IPR046164">
    <property type="entry name" value="DUF6166"/>
</dbReference>
<gene>
    <name evidence="2" type="ORF">FJR03_05650</name>
</gene>
<dbReference type="Proteomes" id="UP000593910">
    <property type="component" value="Chromosome"/>
</dbReference>
<organism evidence="2 3">
    <name type="scientific">Sulfurimonas marina</name>
    <dbReference type="NCBI Taxonomy" id="2590551"/>
    <lineage>
        <taxon>Bacteria</taxon>
        <taxon>Pseudomonadati</taxon>
        <taxon>Campylobacterota</taxon>
        <taxon>Epsilonproteobacteria</taxon>
        <taxon>Campylobacterales</taxon>
        <taxon>Sulfurimonadaceae</taxon>
        <taxon>Sulfurimonas</taxon>
    </lineage>
</organism>
<dbReference type="Gene3D" id="1.10.260.40">
    <property type="entry name" value="lambda repressor-like DNA-binding domains"/>
    <property type="match status" value="1"/>
</dbReference>
<dbReference type="GO" id="GO:0045892">
    <property type="term" value="P:negative regulation of DNA-templated transcription"/>
    <property type="evidence" value="ECO:0007669"/>
    <property type="project" value="InterPro"/>
</dbReference>
<keyword evidence="3" id="KW-1185">Reference proteome</keyword>